<dbReference type="EMBL" id="JAYKXN010000006">
    <property type="protein sequence ID" value="KAK7277818.1"/>
    <property type="molecule type" value="Genomic_DNA"/>
</dbReference>
<gene>
    <name evidence="1" type="ORF">RJT34_22835</name>
</gene>
<keyword evidence="2" id="KW-1185">Reference proteome</keyword>
<reference evidence="1 2" key="1">
    <citation type="submission" date="2024-01" db="EMBL/GenBank/DDBJ databases">
        <title>The genomes of 5 underutilized Papilionoideae crops provide insights into root nodulation and disease resistance.</title>
        <authorList>
            <person name="Yuan L."/>
        </authorList>
    </citation>
    <scope>NUCLEOTIDE SEQUENCE [LARGE SCALE GENOMIC DNA]</scope>
    <source>
        <strain evidence="1">LY-2023</strain>
        <tissue evidence="1">Leaf</tissue>
    </source>
</reference>
<sequence length="113" mass="12273">MDSFISQLSTFFFRLLFPRLTFRSPLFFICSSSLDGALPKQRGSARGESSGALVPVTVAVPATYVFAPMTIVPMSTVASGLKPVAQVVKSQRTQLESLKVPLITWSVCQSSAW</sequence>
<dbReference type="AlphaFoldDB" id="A0AAN9FTL1"/>
<proteinExistence type="predicted"/>
<protein>
    <submittedName>
        <fullName evidence="1">Uncharacterized protein</fullName>
    </submittedName>
</protein>
<organism evidence="1 2">
    <name type="scientific">Clitoria ternatea</name>
    <name type="common">Butterfly pea</name>
    <dbReference type="NCBI Taxonomy" id="43366"/>
    <lineage>
        <taxon>Eukaryota</taxon>
        <taxon>Viridiplantae</taxon>
        <taxon>Streptophyta</taxon>
        <taxon>Embryophyta</taxon>
        <taxon>Tracheophyta</taxon>
        <taxon>Spermatophyta</taxon>
        <taxon>Magnoliopsida</taxon>
        <taxon>eudicotyledons</taxon>
        <taxon>Gunneridae</taxon>
        <taxon>Pentapetalae</taxon>
        <taxon>rosids</taxon>
        <taxon>fabids</taxon>
        <taxon>Fabales</taxon>
        <taxon>Fabaceae</taxon>
        <taxon>Papilionoideae</taxon>
        <taxon>50 kb inversion clade</taxon>
        <taxon>NPAAA clade</taxon>
        <taxon>indigoferoid/millettioid clade</taxon>
        <taxon>Phaseoleae</taxon>
        <taxon>Clitoria</taxon>
    </lineage>
</organism>
<evidence type="ECO:0000313" key="1">
    <source>
        <dbReference type="EMBL" id="KAK7277818.1"/>
    </source>
</evidence>
<dbReference type="Proteomes" id="UP001359559">
    <property type="component" value="Unassembled WGS sequence"/>
</dbReference>
<comment type="caution">
    <text evidence="1">The sequence shown here is derived from an EMBL/GenBank/DDBJ whole genome shotgun (WGS) entry which is preliminary data.</text>
</comment>
<evidence type="ECO:0000313" key="2">
    <source>
        <dbReference type="Proteomes" id="UP001359559"/>
    </source>
</evidence>
<name>A0AAN9FTL1_CLITE</name>
<accession>A0AAN9FTL1</accession>